<dbReference type="EMBL" id="SPHZ02000010">
    <property type="protein sequence ID" value="KAF0895451.1"/>
    <property type="molecule type" value="Genomic_DNA"/>
</dbReference>
<comment type="caution">
    <text evidence="1">The sequence shown here is derived from an EMBL/GenBank/DDBJ whole genome shotgun (WGS) entry which is preliminary data.</text>
</comment>
<keyword evidence="2" id="KW-1185">Reference proteome</keyword>
<dbReference type="AlphaFoldDB" id="A0A6G1C5Y3"/>
<name>A0A6G1C5Y3_9ORYZ</name>
<accession>A0A6G1C5Y3</accession>
<evidence type="ECO:0000313" key="2">
    <source>
        <dbReference type="Proteomes" id="UP000479710"/>
    </source>
</evidence>
<dbReference type="Proteomes" id="UP000479710">
    <property type="component" value="Unassembled WGS sequence"/>
</dbReference>
<proteinExistence type="predicted"/>
<gene>
    <name evidence="1" type="ORF">E2562_012457</name>
</gene>
<reference evidence="1 2" key="1">
    <citation type="submission" date="2019-11" db="EMBL/GenBank/DDBJ databases">
        <title>Whole genome sequence of Oryza granulata.</title>
        <authorList>
            <person name="Li W."/>
        </authorList>
    </citation>
    <scope>NUCLEOTIDE SEQUENCE [LARGE SCALE GENOMIC DNA]</scope>
    <source>
        <strain evidence="2">cv. Menghai</strain>
        <tissue evidence="1">Leaf</tissue>
    </source>
</reference>
<sequence>MAKAKQTVQKVAGARLMRQQVQMELGRLIVAQAELARAQTYNTDDGKSNEDGAHDVAVDTGIREGSAVDSLAGVDHFAVDGAFQILDQHTWRIACCMALFMC</sequence>
<evidence type="ECO:0000313" key="1">
    <source>
        <dbReference type="EMBL" id="KAF0895451.1"/>
    </source>
</evidence>
<protein>
    <submittedName>
        <fullName evidence="1">Uncharacterized protein</fullName>
    </submittedName>
</protein>
<organism evidence="1 2">
    <name type="scientific">Oryza meyeriana var. granulata</name>
    <dbReference type="NCBI Taxonomy" id="110450"/>
    <lineage>
        <taxon>Eukaryota</taxon>
        <taxon>Viridiplantae</taxon>
        <taxon>Streptophyta</taxon>
        <taxon>Embryophyta</taxon>
        <taxon>Tracheophyta</taxon>
        <taxon>Spermatophyta</taxon>
        <taxon>Magnoliopsida</taxon>
        <taxon>Liliopsida</taxon>
        <taxon>Poales</taxon>
        <taxon>Poaceae</taxon>
        <taxon>BOP clade</taxon>
        <taxon>Oryzoideae</taxon>
        <taxon>Oryzeae</taxon>
        <taxon>Oryzinae</taxon>
        <taxon>Oryza</taxon>
        <taxon>Oryza meyeriana</taxon>
    </lineage>
</organism>